<dbReference type="Proteomes" id="UP000095347">
    <property type="component" value="Unassembled WGS sequence"/>
</dbReference>
<dbReference type="STRING" id="28181.BEN30_16250"/>
<dbReference type="EMBL" id="MCGG01000068">
    <property type="protein sequence ID" value="OEJ64579.1"/>
    <property type="molecule type" value="Genomic_DNA"/>
</dbReference>
<sequence>MNKRWISGGMALPLLAVPLAVWAGDLYSPDMPFNTFESAQPQSIPLSLSQDGRLSINVAPENGSNLQFSFQHSALQRTQTSPLALNLGAENTRDENSGEWDSTLNATNADQTNEFGLELERNAQNGTSGAVTFKTLFDDTQGAGVKLRVGEDTRALFGQYLRTTPDQVDENGSIALTLGYQEFDRKNTFNGEEKSDTLDAYFSALKYTHKNASPNAAWSSVYGEASYIDVNGPEFLVNGTQAGWPDMKEYRGEFGLVTSPTLGLELTPYMGTERTRTTSVDDIITTRNKVLGGFSAGLTWDQLGGFDNDIGTTSLGGERNSNNEWDAKISHTYEKWSLSARNSQSHEWAVSLGYNFKFEVPKLKLPKADTALRMDAVLRAAPDDQSPNHDVAQNKTPNVSFSRIRLSDMDFRRSETAVSMVADLASTSASVACTDTSGSPSQVSENRANLTGQGQTTTASITFSETIKSVDYVKFLNLINGSTGGTISTSLSGATVNLNVTTPNNTPVKIRITVSDCGGNQTTYTTALFVLL</sequence>
<dbReference type="AlphaFoldDB" id="A0A1E5Q3W3"/>
<proteinExistence type="predicted"/>
<gene>
    <name evidence="1" type="ORF">BEN30_16250</name>
</gene>
<keyword evidence="2" id="KW-1185">Reference proteome</keyword>
<name>A0A1E5Q3W3_9PROT</name>
<accession>A0A1E5Q3W3</accession>
<protein>
    <submittedName>
        <fullName evidence="1">Uncharacterized protein</fullName>
    </submittedName>
</protein>
<reference evidence="2" key="1">
    <citation type="submission" date="2016-07" db="EMBL/GenBank/DDBJ databases">
        <authorList>
            <person name="Florea S."/>
            <person name="Webb J.S."/>
            <person name="Jaromczyk J."/>
            <person name="Schardl C.L."/>
        </authorList>
    </citation>
    <scope>NUCLEOTIDE SEQUENCE [LARGE SCALE GENOMIC DNA]</scope>
    <source>
        <strain evidence="2">MV-1</strain>
    </source>
</reference>
<evidence type="ECO:0000313" key="2">
    <source>
        <dbReference type="Proteomes" id="UP000095347"/>
    </source>
</evidence>
<comment type="caution">
    <text evidence="1">The sequence shown here is derived from an EMBL/GenBank/DDBJ whole genome shotgun (WGS) entry which is preliminary data.</text>
</comment>
<organism evidence="1 2">
    <name type="scientific">Magnetovibrio blakemorei</name>
    <dbReference type="NCBI Taxonomy" id="28181"/>
    <lineage>
        <taxon>Bacteria</taxon>
        <taxon>Pseudomonadati</taxon>
        <taxon>Pseudomonadota</taxon>
        <taxon>Alphaproteobacteria</taxon>
        <taxon>Rhodospirillales</taxon>
        <taxon>Magnetovibrionaceae</taxon>
        <taxon>Magnetovibrio</taxon>
    </lineage>
</organism>
<evidence type="ECO:0000313" key="1">
    <source>
        <dbReference type="EMBL" id="OEJ64579.1"/>
    </source>
</evidence>